<name>A0A6G1C000_9ORYZ</name>
<accession>A0A6G1C000</accession>
<comment type="caution">
    <text evidence="2">The sequence shown here is derived from an EMBL/GenBank/DDBJ whole genome shotgun (WGS) entry which is preliminary data.</text>
</comment>
<dbReference type="EMBL" id="SPHZ02000011">
    <property type="protein sequence ID" value="KAF0893945.1"/>
    <property type="molecule type" value="Genomic_DNA"/>
</dbReference>
<protein>
    <recommendedName>
        <fullName evidence="4">PUM-HD domain-containing protein</fullName>
    </recommendedName>
</protein>
<proteinExistence type="predicted"/>
<evidence type="ECO:0000256" key="1">
    <source>
        <dbReference type="SAM" id="MobiDB-lite"/>
    </source>
</evidence>
<gene>
    <name evidence="2" type="ORF">E2562_033366</name>
</gene>
<dbReference type="OrthoDB" id="668540at2759"/>
<evidence type="ECO:0000313" key="2">
    <source>
        <dbReference type="EMBL" id="KAF0893945.1"/>
    </source>
</evidence>
<dbReference type="Proteomes" id="UP000479710">
    <property type="component" value="Unassembled WGS sequence"/>
</dbReference>
<organism evidence="2 3">
    <name type="scientific">Oryza meyeriana var. granulata</name>
    <dbReference type="NCBI Taxonomy" id="110450"/>
    <lineage>
        <taxon>Eukaryota</taxon>
        <taxon>Viridiplantae</taxon>
        <taxon>Streptophyta</taxon>
        <taxon>Embryophyta</taxon>
        <taxon>Tracheophyta</taxon>
        <taxon>Spermatophyta</taxon>
        <taxon>Magnoliopsida</taxon>
        <taxon>Liliopsida</taxon>
        <taxon>Poales</taxon>
        <taxon>Poaceae</taxon>
        <taxon>BOP clade</taxon>
        <taxon>Oryzoideae</taxon>
        <taxon>Oryzeae</taxon>
        <taxon>Oryzinae</taxon>
        <taxon>Oryza</taxon>
        <taxon>Oryza meyeriana</taxon>
    </lineage>
</organism>
<sequence>MAAPATGKGKEVVVAAEEEWKEEAEEEVLYDDLAEELKLLELLDMREERQKEEWRRLEDVATTSEAANRRVVPAFGEVMPGGFWADNAVGPSALPPSPPWMHMPHHGGMPRDDHHSRGGHVLGSHESQVPGSSISRRAAAASWPFAGASGANTPRARPPRRDHHHQVGEKLVVYLANNEQMVLHTLFHAPLNEAHLVAEAIVDYAVDIMYSIHGQRLLSCVLLNCCSELHEAIVAKITQHRDFYRICVERHVHIHH</sequence>
<dbReference type="AlphaFoldDB" id="A0A6G1C000"/>
<reference evidence="2 3" key="1">
    <citation type="submission" date="2019-11" db="EMBL/GenBank/DDBJ databases">
        <title>Whole genome sequence of Oryza granulata.</title>
        <authorList>
            <person name="Li W."/>
        </authorList>
    </citation>
    <scope>NUCLEOTIDE SEQUENCE [LARGE SCALE GENOMIC DNA]</scope>
    <source>
        <strain evidence="3">cv. Menghai</strain>
        <tissue evidence="2">Leaf</tissue>
    </source>
</reference>
<feature type="region of interest" description="Disordered" evidence="1">
    <location>
        <begin position="95"/>
        <end position="131"/>
    </location>
</feature>
<keyword evidence="3" id="KW-1185">Reference proteome</keyword>
<evidence type="ECO:0000313" key="3">
    <source>
        <dbReference type="Proteomes" id="UP000479710"/>
    </source>
</evidence>
<evidence type="ECO:0008006" key="4">
    <source>
        <dbReference type="Google" id="ProtNLM"/>
    </source>
</evidence>